<accession>A0ABD2CS98</accession>
<organism evidence="2 3">
    <name type="scientific">Vespula maculifrons</name>
    <name type="common">Eastern yellow jacket</name>
    <name type="synonym">Wasp</name>
    <dbReference type="NCBI Taxonomy" id="7453"/>
    <lineage>
        <taxon>Eukaryota</taxon>
        <taxon>Metazoa</taxon>
        <taxon>Ecdysozoa</taxon>
        <taxon>Arthropoda</taxon>
        <taxon>Hexapoda</taxon>
        <taxon>Insecta</taxon>
        <taxon>Pterygota</taxon>
        <taxon>Neoptera</taxon>
        <taxon>Endopterygota</taxon>
        <taxon>Hymenoptera</taxon>
        <taxon>Apocrita</taxon>
        <taxon>Aculeata</taxon>
        <taxon>Vespoidea</taxon>
        <taxon>Vespidae</taxon>
        <taxon>Vespinae</taxon>
        <taxon>Vespula</taxon>
    </lineage>
</organism>
<dbReference type="EMBL" id="JAYRBN010000034">
    <property type="protein sequence ID" value="KAL2747988.1"/>
    <property type="molecule type" value="Genomic_DNA"/>
</dbReference>
<feature type="compositionally biased region" description="Basic and acidic residues" evidence="1">
    <location>
        <begin position="65"/>
        <end position="78"/>
    </location>
</feature>
<gene>
    <name evidence="2" type="ORF">V1477_003883</name>
</gene>
<feature type="compositionally biased region" description="Basic and acidic residues" evidence="1">
    <location>
        <begin position="90"/>
        <end position="101"/>
    </location>
</feature>
<comment type="caution">
    <text evidence="2">The sequence shown here is derived from an EMBL/GenBank/DDBJ whole genome shotgun (WGS) entry which is preliminary data.</text>
</comment>
<protein>
    <submittedName>
        <fullName evidence="2">Uncharacterized protein</fullName>
    </submittedName>
</protein>
<proteinExistence type="predicted"/>
<evidence type="ECO:0000313" key="3">
    <source>
        <dbReference type="Proteomes" id="UP001607303"/>
    </source>
</evidence>
<dbReference type="Proteomes" id="UP001607303">
    <property type="component" value="Unassembled WGS sequence"/>
</dbReference>
<reference evidence="2 3" key="1">
    <citation type="journal article" date="2024" name="Ann. Entomol. Soc. Am.">
        <title>Genomic analyses of the southern and eastern yellowjacket wasps (Hymenoptera: Vespidae) reveal evolutionary signatures of social life.</title>
        <authorList>
            <person name="Catto M.A."/>
            <person name="Caine P.B."/>
            <person name="Orr S.E."/>
            <person name="Hunt B.G."/>
            <person name="Goodisman M.A.D."/>
        </authorList>
    </citation>
    <scope>NUCLEOTIDE SEQUENCE [LARGE SCALE GENOMIC DNA]</scope>
    <source>
        <strain evidence="2">232</strain>
        <tissue evidence="2">Head and thorax</tissue>
    </source>
</reference>
<keyword evidence="3" id="KW-1185">Reference proteome</keyword>
<name>A0ABD2CS98_VESMC</name>
<feature type="region of interest" description="Disordered" evidence="1">
    <location>
        <begin position="65"/>
        <end position="101"/>
    </location>
</feature>
<evidence type="ECO:0000256" key="1">
    <source>
        <dbReference type="SAM" id="MobiDB-lite"/>
    </source>
</evidence>
<dbReference type="AlphaFoldDB" id="A0ABD2CS98"/>
<evidence type="ECO:0000313" key="2">
    <source>
        <dbReference type="EMBL" id="KAL2747988.1"/>
    </source>
</evidence>
<sequence>MWLVFKDKQRGITRKWDESKMVGQFREFDSSPHLLGLASPSWSAFKMFSRYSECVEMNDRKVAVSSVEKRGGEGEERAPSPSYDLSWRTTNEKGMEHDEPK</sequence>